<evidence type="ECO:0000256" key="2">
    <source>
        <dbReference type="SAM" id="SignalP"/>
    </source>
</evidence>
<feature type="compositionally biased region" description="Basic and acidic residues" evidence="1">
    <location>
        <begin position="130"/>
        <end position="161"/>
    </location>
</feature>
<reference evidence="3 4" key="1">
    <citation type="submission" date="2020-06" db="EMBL/GenBank/DDBJ databases">
        <authorList>
            <person name="Chanama M."/>
        </authorList>
    </citation>
    <scope>NUCLEOTIDE SEQUENCE [LARGE SCALE GENOMIC DNA]</scope>
    <source>
        <strain evidence="3 4">TBRC6557</strain>
    </source>
</reference>
<organism evidence="3 4">
    <name type="scientific">Nonomuraea rhodomycinica</name>
    <dbReference type="NCBI Taxonomy" id="1712872"/>
    <lineage>
        <taxon>Bacteria</taxon>
        <taxon>Bacillati</taxon>
        <taxon>Actinomycetota</taxon>
        <taxon>Actinomycetes</taxon>
        <taxon>Streptosporangiales</taxon>
        <taxon>Streptosporangiaceae</taxon>
        <taxon>Nonomuraea</taxon>
    </lineage>
</organism>
<proteinExistence type="predicted"/>
<feature type="region of interest" description="Disordered" evidence="1">
    <location>
        <begin position="129"/>
        <end position="161"/>
    </location>
</feature>
<dbReference type="RefSeq" id="WP_175605807.1">
    <property type="nucleotide sequence ID" value="NZ_JABWGO010000015.1"/>
</dbReference>
<protein>
    <recommendedName>
        <fullName evidence="5">Ig-like domain (Group 3)</fullName>
    </recommendedName>
</protein>
<dbReference type="Proteomes" id="UP000546126">
    <property type="component" value="Unassembled WGS sequence"/>
</dbReference>
<comment type="caution">
    <text evidence="3">The sequence shown here is derived from an EMBL/GenBank/DDBJ whole genome shotgun (WGS) entry which is preliminary data.</text>
</comment>
<accession>A0A7Y6IXU7</accession>
<name>A0A7Y6IXU7_9ACTN</name>
<evidence type="ECO:0000313" key="3">
    <source>
        <dbReference type="EMBL" id="NUW46357.1"/>
    </source>
</evidence>
<evidence type="ECO:0000256" key="1">
    <source>
        <dbReference type="SAM" id="MobiDB-lite"/>
    </source>
</evidence>
<dbReference type="AlphaFoldDB" id="A0A7Y6IXU7"/>
<feature type="chain" id="PRO_5031249935" description="Ig-like domain (Group 3)" evidence="2">
    <location>
        <begin position="28"/>
        <end position="161"/>
    </location>
</feature>
<evidence type="ECO:0000313" key="4">
    <source>
        <dbReference type="Proteomes" id="UP000546126"/>
    </source>
</evidence>
<sequence length="161" mass="16839">MRFVKPFTVGVASAALLAVPFAGVSLAAAAGPEPERAVTVVGDDHRVPVKAEVTPGEVAAGGAYKVTIFAKGVRPGATATIRSPQGATYKVTLKDGRGSKTLTVPRTTKPGRYKVGVTVAGRVTTAEFTVTRDDHDARARDTRDDRDGHGDREGESRTPGR</sequence>
<gene>
    <name evidence="3" type="ORF">HT134_40530</name>
</gene>
<evidence type="ECO:0008006" key="5">
    <source>
        <dbReference type="Google" id="ProtNLM"/>
    </source>
</evidence>
<keyword evidence="4" id="KW-1185">Reference proteome</keyword>
<keyword evidence="2" id="KW-0732">Signal</keyword>
<dbReference type="EMBL" id="JABWGO010000015">
    <property type="protein sequence ID" value="NUW46357.1"/>
    <property type="molecule type" value="Genomic_DNA"/>
</dbReference>
<feature type="signal peptide" evidence="2">
    <location>
        <begin position="1"/>
        <end position="27"/>
    </location>
</feature>